<feature type="region of interest" description="Disordered" evidence="1">
    <location>
        <begin position="1428"/>
        <end position="1450"/>
    </location>
</feature>
<reference evidence="3" key="1">
    <citation type="submission" date="2021-10" db="EMBL/GenBank/DDBJ databases">
        <title>De novo Genome Assembly of Clathrus columnatus (Basidiomycota, Fungi) Using Illumina and Nanopore Sequence Data.</title>
        <authorList>
            <person name="Ogiso-Tanaka E."/>
            <person name="Itagaki H."/>
            <person name="Hosoya T."/>
            <person name="Hosaka K."/>
        </authorList>
    </citation>
    <scope>NUCLEOTIDE SEQUENCE</scope>
    <source>
        <strain evidence="3">MO-923</strain>
    </source>
</reference>
<dbReference type="PANTHER" id="PTHR12783:SF5">
    <property type="entry name" value="RALA-BINDING PROTEIN 1"/>
    <property type="match status" value="1"/>
</dbReference>
<evidence type="ECO:0000256" key="1">
    <source>
        <dbReference type="SAM" id="MobiDB-lite"/>
    </source>
</evidence>
<proteinExistence type="predicted"/>
<feature type="compositionally biased region" description="Low complexity" evidence="1">
    <location>
        <begin position="1193"/>
        <end position="1202"/>
    </location>
</feature>
<dbReference type="InterPro" id="IPR000198">
    <property type="entry name" value="RhoGAP_dom"/>
</dbReference>
<dbReference type="Proteomes" id="UP001050691">
    <property type="component" value="Unassembled WGS sequence"/>
</dbReference>
<sequence length="1596" mass="170241">MPCEPELRPSAEQNSLAHTRPSFITITDDDEKHSNFDGRLEGMHGDRAITFTSSSIGSSSSFSSSKSSLFALDDSQSDNSMPRGDISQYNVAASPSPLSLTQSQQSSLQSGIVASTASTTQKIKRAFGKRRKQSQDSNSLLAVISSSNSPSSTSNSALNHSWPSESYSTPSSRPSTAKLSMNIFGAKKYTQPSNSILNDNLTHSSTSFSPSSSIKPFELPSHSSRQPATFPQSQLQSRSPSHIVAIHADPFAPLPPPKPRVKHQTKVQNDSSSKSPLAPSSSTTAGIEYTRNTTEIPEQSGTHVSASEETKELWRRSDSTMDSGHTVRPVASSSGTPSESRRVSAYLGDNDDGDECGDVLVIQTQALPSSPPTTTTPAVQRLERPSTSTDSKPSASPMSRQIKRRSLSLTIPATSSTSQRFYSQLQHQHHSPHISPTHVSTNSVPFASFTSAANATDIPIITQTSSASVSPASIVIQPSKNNNLRGRLAAWTNHSHRTPSPSPASSPIAQASTSSPSLLSTTSLSTPSSFTPVRTPLGSDVSQTDLHAVNIVRQMQSRVRSPSNSSLSNSAGHIRQAATSLTSNASAMALGLGKRAYEKVNKVWGGGGPPSHGSGSGSDTSSYHHPSPVSASPMQLCPSGQERNPSHGPSAFNARRSPNSSGSWSIPSQSPSSRSSSERDGRDTPSSFSSLGLRPIGKLVRPPCAPSGLVFRRELWECVKDTRTTVSSENDPLATRMIPALIYRCVQHLYKWGLEEEGLFRIPGRAGHAARLRNDFDGGTYRADYDIIDCPPSDLDPHAVASIFKAYLRELPESILTRAWGPLFDNAIIVENSLQGAPLALGGKVASNVFSSNTSLGGPLPGLRKPPSLSTFALPNIATLRTPSTTLTNTLRDLISRLPQENYDLLLTVVELIRATAAKSVVTKMPLSNLLLVFCPSLNMSPTLLRVLCDAPSVWENVIQNGTSSMESTHNVILSGGLKGDDDEEVKDKDEDGEIYSDAVSEEGEGSQESPEMKGDEWSKGDLTNTFALDLTTSATTADDISNQVNIGVELSADEDVILIPSSRTRQNKLIQRQEVRRVPIPPSTSDEVGYKQIAECKNNADYSVEAESRIKSATVEVEADDQTLPHSDSTTSFHSSESMQNINLNSQSASQVSLLSSEGDADADVETGMSSGIRVNTNAARFYKSSPHHSPKSSSPLTASSYNYDKALPASPRTPSSTFQGVTRANTPPLEHVMTHIRRTSTKNGKSHKQRRVDRIGSFSSPSLLGPSGASIPNVVFPSIGNSSSPNSVQGPVTPTSLKKLTISLAQRNSKVLDNINVEEEGVPAPSPSKRMGRRPSLNLLFNMKHGSTSTSTPSSPRSRTPTISGPILFQNVGSGGGWEEVVPTSPVANTKGISDAPPVLSLEINNNESSLGWEDVFRISSVTKDTGEVSPSASLSLLPPPPISLDSPPHPRPVAVSQPTLPIHQTQTLPTQPQTINSVSVSSRRPLTEYLLSSSGFFSVNGPPASLPTPATVLAAAELPNEVYTSSHDETASSYGDDSSSSSLQDVAVESGLGSFSFLSTQPLPPHFSFQLQGSSFEEDWANTVLLMASDSDK</sequence>
<feature type="compositionally biased region" description="Low complexity" evidence="1">
    <location>
        <begin position="204"/>
        <end position="213"/>
    </location>
</feature>
<feature type="domain" description="Rho-GAP" evidence="2">
    <location>
        <begin position="731"/>
        <end position="966"/>
    </location>
</feature>
<feature type="compositionally biased region" description="Polar residues" evidence="1">
    <location>
        <begin position="385"/>
        <end position="399"/>
    </location>
</feature>
<dbReference type="GO" id="GO:0007264">
    <property type="term" value="P:small GTPase-mediated signal transduction"/>
    <property type="evidence" value="ECO:0007669"/>
    <property type="project" value="InterPro"/>
</dbReference>
<feature type="region of interest" description="Disordered" evidence="1">
    <location>
        <begin position="144"/>
        <end position="175"/>
    </location>
</feature>
<feature type="region of interest" description="Disordered" evidence="1">
    <location>
        <begin position="1345"/>
        <end position="1365"/>
    </location>
</feature>
<feature type="compositionally biased region" description="Low complexity" evidence="1">
    <location>
        <begin position="271"/>
        <end position="285"/>
    </location>
</feature>
<feature type="compositionally biased region" description="Polar residues" evidence="1">
    <location>
        <begin position="1169"/>
        <end position="1180"/>
    </location>
</feature>
<feature type="compositionally biased region" description="Low complexity" evidence="1">
    <location>
        <begin position="503"/>
        <end position="532"/>
    </location>
</feature>
<feature type="compositionally biased region" description="Low complexity" evidence="1">
    <location>
        <begin position="1349"/>
        <end position="1364"/>
    </location>
</feature>
<organism evidence="3 4">
    <name type="scientific">Clathrus columnatus</name>
    <dbReference type="NCBI Taxonomy" id="1419009"/>
    <lineage>
        <taxon>Eukaryota</taxon>
        <taxon>Fungi</taxon>
        <taxon>Dikarya</taxon>
        <taxon>Basidiomycota</taxon>
        <taxon>Agaricomycotina</taxon>
        <taxon>Agaricomycetes</taxon>
        <taxon>Phallomycetidae</taxon>
        <taxon>Phallales</taxon>
        <taxon>Clathraceae</taxon>
        <taxon>Clathrus</taxon>
    </lineage>
</organism>
<feature type="compositionally biased region" description="Low complexity" evidence="1">
    <location>
        <begin position="655"/>
        <end position="675"/>
    </location>
</feature>
<evidence type="ECO:0000313" key="4">
    <source>
        <dbReference type="Proteomes" id="UP001050691"/>
    </source>
</evidence>
<feature type="region of interest" description="Disordered" evidence="1">
    <location>
        <begin position="54"/>
        <end position="91"/>
    </location>
</feature>
<feature type="compositionally biased region" description="Polar residues" evidence="1">
    <location>
        <begin position="221"/>
        <end position="240"/>
    </location>
</feature>
<feature type="compositionally biased region" description="Pro residues" evidence="1">
    <location>
        <begin position="1440"/>
        <end position="1450"/>
    </location>
</feature>
<keyword evidence="4" id="KW-1185">Reference proteome</keyword>
<dbReference type="InterPro" id="IPR008936">
    <property type="entry name" value="Rho_GTPase_activation_prot"/>
</dbReference>
<feature type="compositionally biased region" description="Gly residues" evidence="1">
    <location>
        <begin position="604"/>
        <end position="616"/>
    </location>
</feature>
<feature type="compositionally biased region" description="Polar residues" evidence="1">
    <location>
        <begin position="1214"/>
        <end position="1227"/>
    </location>
</feature>
<dbReference type="PROSITE" id="PS50238">
    <property type="entry name" value="RHOGAP"/>
    <property type="match status" value="1"/>
</dbReference>
<dbReference type="InterPro" id="IPR039767">
    <property type="entry name" value="RALBP1"/>
</dbReference>
<name>A0AAV5A090_9AGAM</name>
<comment type="caution">
    <text evidence="3">The sequence shown here is derived from an EMBL/GenBank/DDBJ whole genome shotgun (WGS) entry which is preliminary data.</text>
</comment>
<dbReference type="CDD" id="cd00159">
    <property type="entry name" value="RhoGAP"/>
    <property type="match status" value="1"/>
</dbReference>
<dbReference type="PANTHER" id="PTHR12783">
    <property type="entry name" value="RALA BINDING PROTEIN 1 RALBP1"/>
    <property type="match status" value="1"/>
</dbReference>
<accession>A0AAV5A090</accession>
<feature type="compositionally biased region" description="Basic and acidic residues" evidence="1">
    <location>
        <begin position="306"/>
        <end position="319"/>
    </location>
</feature>
<dbReference type="Gene3D" id="1.10.555.10">
    <property type="entry name" value="Rho GTPase activation protein"/>
    <property type="match status" value="1"/>
</dbReference>
<dbReference type="SMART" id="SM00324">
    <property type="entry name" value="RhoGAP"/>
    <property type="match status" value="1"/>
</dbReference>
<feature type="compositionally biased region" description="Polar residues" evidence="1">
    <location>
        <begin position="407"/>
        <end position="426"/>
    </location>
</feature>
<feature type="compositionally biased region" description="Polar residues" evidence="1">
    <location>
        <begin position="11"/>
        <end position="25"/>
    </location>
</feature>
<feature type="region of interest" description="Disordered" evidence="1">
    <location>
        <begin position="975"/>
        <end position="1019"/>
    </location>
</feature>
<dbReference type="EMBL" id="BPWL01000001">
    <property type="protein sequence ID" value="GJJ06425.1"/>
    <property type="molecule type" value="Genomic_DNA"/>
</dbReference>
<feature type="compositionally biased region" description="Low complexity" evidence="1">
    <location>
        <begin position="1127"/>
        <end position="1158"/>
    </location>
</feature>
<feature type="region of interest" description="Disordered" evidence="1">
    <location>
        <begin position="603"/>
        <end position="692"/>
    </location>
</feature>
<gene>
    <name evidence="3" type="ORF">Clacol_000616</name>
</gene>
<dbReference type="GO" id="GO:0031267">
    <property type="term" value="F:small GTPase binding"/>
    <property type="evidence" value="ECO:0007669"/>
    <property type="project" value="InterPro"/>
</dbReference>
<dbReference type="GO" id="GO:0005096">
    <property type="term" value="F:GTPase activator activity"/>
    <property type="evidence" value="ECO:0007669"/>
    <property type="project" value="InterPro"/>
</dbReference>
<feature type="compositionally biased region" description="Basic and acidic residues" evidence="1">
    <location>
        <begin position="30"/>
        <end position="41"/>
    </location>
</feature>
<evidence type="ECO:0000313" key="3">
    <source>
        <dbReference type="EMBL" id="GJJ06425.1"/>
    </source>
</evidence>
<protein>
    <recommendedName>
        <fullName evidence="2">Rho-GAP domain-containing protein</fullName>
    </recommendedName>
</protein>
<evidence type="ECO:0000259" key="2">
    <source>
        <dbReference type="PROSITE" id="PS50238"/>
    </source>
</evidence>
<dbReference type="Pfam" id="PF00620">
    <property type="entry name" value="RhoGAP"/>
    <property type="match status" value="2"/>
</dbReference>
<feature type="region of interest" description="Disordered" evidence="1">
    <location>
        <begin position="1118"/>
        <end position="1228"/>
    </location>
</feature>
<feature type="compositionally biased region" description="Acidic residues" evidence="1">
    <location>
        <begin position="981"/>
        <end position="1006"/>
    </location>
</feature>
<feature type="region of interest" description="Disordered" evidence="1">
    <location>
        <begin position="1"/>
        <end position="41"/>
    </location>
</feature>
<feature type="compositionally biased region" description="Low complexity" evidence="1">
    <location>
        <begin position="54"/>
        <end position="68"/>
    </location>
</feature>
<feature type="region of interest" description="Disordered" evidence="1">
    <location>
        <begin position="493"/>
        <end position="541"/>
    </location>
</feature>
<dbReference type="SUPFAM" id="SSF48350">
    <property type="entry name" value="GTPase activation domain, GAP"/>
    <property type="match status" value="1"/>
</dbReference>
<feature type="compositionally biased region" description="Polar residues" evidence="1">
    <location>
        <begin position="192"/>
        <end position="203"/>
    </location>
</feature>
<feature type="region of interest" description="Disordered" evidence="1">
    <location>
        <begin position="192"/>
        <end position="440"/>
    </location>
</feature>
<feature type="compositionally biased region" description="Polar residues" evidence="1">
    <location>
        <begin position="290"/>
        <end position="305"/>
    </location>
</feature>